<dbReference type="SUPFAM" id="SSF56104">
    <property type="entry name" value="SAICAR synthase-like"/>
    <property type="match status" value="1"/>
</dbReference>
<evidence type="ECO:0000313" key="2">
    <source>
        <dbReference type="EMBL" id="CAG8539201.1"/>
    </source>
</evidence>
<evidence type="ECO:0000313" key="3">
    <source>
        <dbReference type="Proteomes" id="UP000789831"/>
    </source>
</evidence>
<organism evidence="2 3">
    <name type="scientific">Ambispora gerdemannii</name>
    <dbReference type="NCBI Taxonomy" id="144530"/>
    <lineage>
        <taxon>Eukaryota</taxon>
        <taxon>Fungi</taxon>
        <taxon>Fungi incertae sedis</taxon>
        <taxon>Mucoromycota</taxon>
        <taxon>Glomeromycotina</taxon>
        <taxon>Glomeromycetes</taxon>
        <taxon>Archaeosporales</taxon>
        <taxon>Ambisporaceae</taxon>
        <taxon>Ambispora</taxon>
    </lineage>
</organism>
<dbReference type="EMBL" id="CAJVPL010000903">
    <property type="protein sequence ID" value="CAG8539201.1"/>
    <property type="molecule type" value="Genomic_DNA"/>
</dbReference>
<keyword evidence="3" id="KW-1185">Reference proteome</keyword>
<dbReference type="AlphaFoldDB" id="A0A9N9AR15"/>
<comment type="caution">
    <text evidence="2">The sequence shown here is derived from an EMBL/GenBank/DDBJ whole genome shotgun (WGS) entry which is preliminary data.</text>
</comment>
<evidence type="ECO:0000256" key="1">
    <source>
        <dbReference type="SAM" id="MobiDB-lite"/>
    </source>
</evidence>
<protein>
    <submittedName>
        <fullName evidence="2">554_t:CDS:1</fullName>
    </submittedName>
</protein>
<sequence>MKLTKTTESTFVVNIFNTLHQLGGHEKLLSMSDGSKIVKPSTTIEREFYENIVLHPEFAPWIPRFFGIHVPNADLPDQVKLPSNDDSIDLCEAIKQMSEVILYGTLVLVKEPSGAEIKLTDRVWKGHNDGFQSIFPSSYIPKSVPRSHNDEHTATTITPEPERR</sequence>
<feature type="region of interest" description="Disordered" evidence="1">
    <location>
        <begin position="142"/>
        <end position="164"/>
    </location>
</feature>
<dbReference type="Proteomes" id="UP000789831">
    <property type="component" value="Unassembled WGS sequence"/>
</dbReference>
<gene>
    <name evidence="2" type="ORF">AGERDE_LOCUS6098</name>
</gene>
<name>A0A9N9AR15_9GLOM</name>
<proteinExistence type="predicted"/>
<accession>A0A9N9AR15</accession>
<reference evidence="2" key="1">
    <citation type="submission" date="2021-06" db="EMBL/GenBank/DDBJ databases">
        <authorList>
            <person name="Kallberg Y."/>
            <person name="Tangrot J."/>
            <person name="Rosling A."/>
        </authorList>
    </citation>
    <scope>NUCLEOTIDE SEQUENCE</scope>
    <source>
        <strain evidence="2">MT106</strain>
    </source>
</reference>
<dbReference type="OrthoDB" id="338650at2759"/>